<dbReference type="EMBL" id="AYUF01000486">
    <property type="protein sequence ID" value="ETK01280.1"/>
    <property type="molecule type" value="Genomic_DNA"/>
</dbReference>
<organism evidence="1 2">
    <name type="scientific">Tannerella sp. oral taxon BU063 isolate Cell 2</name>
    <dbReference type="NCBI Taxonomy" id="1411148"/>
    <lineage>
        <taxon>Bacteria</taxon>
        <taxon>Pseudomonadati</taxon>
        <taxon>Bacteroidota</taxon>
        <taxon>Bacteroidia</taxon>
        <taxon>Bacteroidales</taxon>
        <taxon>Tannerellaceae</taxon>
        <taxon>Tannerella</taxon>
    </lineage>
</organism>
<evidence type="ECO:0000313" key="2">
    <source>
        <dbReference type="Proteomes" id="UP000018837"/>
    </source>
</evidence>
<name>W2C276_9BACT</name>
<sequence length="45" mass="5502">MSIGLATQIFFYWIEEITFATRIRFFPIRRYRSAMLIMIFYSGRS</sequence>
<dbReference type="AlphaFoldDB" id="W2C276"/>
<comment type="caution">
    <text evidence="1">The sequence shown here is derived from an EMBL/GenBank/DDBJ whole genome shotgun (WGS) entry which is preliminary data.</text>
</comment>
<proteinExistence type="predicted"/>
<evidence type="ECO:0000313" key="1">
    <source>
        <dbReference type="EMBL" id="ETK01280.1"/>
    </source>
</evidence>
<protein>
    <submittedName>
        <fullName evidence="1">Uncharacterized protein</fullName>
    </submittedName>
</protein>
<accession>W2C276</accession>
<gene>
    <name evidence="1" type="ORF">N425_10555</name>
</gene>
<dbReference type="Proteomes" id="UP000018837">
    <property type="component" value="Unassembled WGS sequence"/>
</dbReference>
<reference evidence="1 2" key="1">
    <citation type="submission" date="2013-11" db="EMBL/GenBank/DDBJ databases">
        <title>Single cell genomics of uncultured Tannerella BU063 (oral taxon 286).</title>
        <authorList>
            <person name="Beall C.J."/>
            <person name="Campbell A.G."/>
            <person name="Griffen A.L."/>
            <person name="Podar M."/>
            <person name="Leys E.J."/>
        </authorList>
    </citation>
    <scope>NUCLEOTIDE SEQUENCE [LARGE SCALE GENOMIC DNA]</scope>
    <source>
        <strain evidence="1">Cell 2</strain>
    </source>
</reference>